<organism evidence="1">
    <name type="scientific">Arundo donax</name>
    <name type="common">Giant reed</name>
    <name type="synonym">Donax arundinaceus</name>
    <dbReference type="NCBI Taxonomy" id="35708"/>
    <lineage>
        <taxon>Eukaryota</taxon>
        <taxon>Viridiplantae</taxon>
        <taxon>Streptophyta</taxon>
        <taxon>Embryophyta</taxon>
        <taxon>Tracheophyta</taxon>
        <taxon>Spermatophyta</taxon>
        <taxon>Magnoliopsida</taxon>
        <taxon>Liliopsida</taxon>
        <taxon>Poales</taxon>
        <taxon>Poaceae</taxon>
        <taxon>PACMAD clade</taxon>
        <taxon>Arundinoideae</taxon>
        <taxon>Arundineae</taxon>
        <taxon>Arundo</taxon>
    </lineage>
</organism>
<proteinExistence type="predicted"/>
<name>A0A0A9BD98_ARUDO</name>
<protein>
    <submittedName>
        <fullName evidence="1">Uncharacterized protein</fullName>
    </submittedName>
</protein>
<dbReference type="AlphaFoldDB" id="A0A0A9BD98"/>
<reference evidence="1" key="1">
    <citation type="submission" date="2014-09" db="EMBL/GenBank/DDBJ databases">
        <authorList>
            <person name="Magalhaes I.L.F."/>
            <person name="Oliveira U."/>
            <person name="Santos F.R."/>
            <person name="Vidigal T.H.D.A."/>
            <person name="Brescovit A.D."/>
            <person name="Santos A.J."/>
        </authorList>
    </citation>
    <scope>NUCLEOTIDE SEQUENCE</scope>
    <source>
        <tissue evidence="1">Shoot tissue taken approximately 20 cm above the soil surface</tissue>
    </source>
</reference>
<sequence length="44" mass="4980">MVFNDVFYDELVLVGYFCGHDTKSCVVIAIPCLDLFVQFDSCVN</sequence>
<evidence type="ECO:0000313" key="1">
    <source>
        <dbReference type="EMBL" id="JAD59195.1"/>
    </source>
</evidence>
<accession>A0A0A9BD98</accession>
<reference evidence="1" key="2">
    <citation type="journal article" date="2015" name="Data Brief">
        <title>Shoot transcriptome of the giant reed, Arundo donax.</title>
        <authorList>
            <person name="Barrero R.A."/>
            <person name="Guerrero F.D."/>
            <person name="Moolhuijzen P."/>
            <person name="Goolsby J.A."/>
            <person name="Tidwell J."/>
            <person name="Bellgard S.E."/>
            <person name="Bellgard M.I."/>
        </authorList>
    </citation>
    <scope>NUCLEOTIDE SEQUENCE</scope>
    <source>
        <tissue evidence="1">Shoot tissue taken approximately 20 cm above the soil surface</tissue>
    </source>
</reference>
<dbReference type="EMBL" id="GBRH01238700">
    <property type="protein sequence ID" value="JAD59195.1"/>
    <property type="molecule type" value="Transcribed_RNA"/>
</dbReference>